<protein>
    <recommendedName>
        <fullName evidence="5">NADH dehydrogenase [ubiquinone] 1 beta subcomplex subunit 9</fullName>
    </recommendedName>
    <alternativeName>
        <fullName evidence="14">Complex I-B22</fullName>
    </alternativeName>
    <alternativeName>
        <fullName evidence="15">NADH-ubiquinone oxidoreductase B22 subunit</fullName>
    </alternativeName>
</protein>
<dbReference type="InterPro" id="IPR008011">
    <property type="entry name" value="Complex1_LYR_dom"/>
</dbReference>
<dbReference type="Proteomes" id="UP000728032">
    <property type="component" value="Unassembled WGS sequence"/>
</dbReference>
<evidence type="ECO:0000256" key="7">
    <source>
        <dbReference type="ARBA" id="ARBA00022553"/>
    </source>
</evidence>
<dbReference type="InterPro" id="IPR033034">
    <property type="entry name" value="NDUFB9"/>
</dbReference>
<keyword evidence="9" id="KW-0999">Mitochondrion inner membrane</keyword>
<keyword evidence="12" id="KW-0496">Mitochondrion</keyword>
<reference evidence="17" key="1">
    <citation type="submission" date="2020-11" db="EMBL/GenBank/DDBJ databases">
        <authorList>
            <person name="Tran Van P."/>
        </authorList>
    </citation>
    <scope>NUCLEOTIDE SEQUENCE</scope>
</reference>
<dbReference type="PANTHER" id="PTHR12868:SF0">
    <property type="entry name" value="NADH DEHYDROGENASE [UBIQUINONE] 1 BETA SUBCOMPLEX SUBUNIT 9"/>
    <property type="match status" value="1"/>
</dbReference>
<keyword evidence="18" id="KW-1185">Reference proteome</keyword>
<dbReference type="EMBL" id="OC936720">
    <property type="protein sequence ID" value="CAD7660947.1"/>
    <property type="molecule type" value="Genomic_DNA"/>
</dbReference>
<evidence type="ECO:0000256" key="3">
    <source>
        <dbReference type="ARBA" id="ARBA00009508"/>
    </source>
</evidence>
<evidence type="ECO:0000256" key="15">
    <source>
        <dbReference type="ARBA" id="ARBA00032528"/>
    </source>
</evidence>
<name>A0A7R9MJG3_9ACAR</name>
<evidence type="ECO:0000256" key="12">
    <source>
        <dbReference type="ARBA" id="ARBA00023128"/>
    </source>
</evidence>
<keyword evidence="8" id="KW-0679">Respiratory chain</keyword>
<keyword evidence="7" id="KW-0597">Phosphoprotein</keyword>
<evidence type="ECO:0000313" key="18">
    <source>
        <dbReference type="Proteomes" id="UP000728032"/>
    </source>
</evidence>
<dbReference type="PANTHER" id="PTHR12868">
    <property type="entry name" value="NADH-UBIQUINONE OXIDOREDUCTASE B22 SUBUNIT"/>
    <property type="match status" value="1"/>
</dbReference>
<keyword evidence="13" id="KW-0472">Membrane</keyword>
<accession>A0A7R9MJG3</accession>
<comment type="function">
    <text evidence="1">Accessory subunit of the mitochondrial membrane respiratory chain NADH dehydrogenase (Complex I), that is believed to be not involved in catalysis. Complex I functions in the transfer of electrons from NADH to the respiratory chain. The immediate electron acceptor for the enzyme is believed to be ubiquinone.</text>
</comment>
<proteinExistence type="inferred from homology"/>
<evidence type="ECO:0000313" key="17">
    <source>
        <dbReference type="EMBL" id="CAD7660947.1"/>
    </source>
</evidence>
<keyword evidence="10" id="KW-0249">Electron transport</keyword>
<comment type="subunit">
    <text evidence="4">Mammalian complex I is composed of 45 different subunits.</text>
</comment>
<sequence>MAVNTGRPITEFAAYLKRDLTSHTRRVQNLFKRISRNEESWLEDRHDIRYKLTLVRAEFEKHRHVKDMRVAKALLEEGERHLFLNIHPQPKKFTFSPGGVCFERYHDYPDWHADYWHPLEKARYPYYFAKRELRKKQFIQLWEKGNHNTTGDDGHTAHH</sequence>
<feature type="domain" description="Complex 1 LYR protein" evidence="16">
    <location>
        <begin position="26"/>
        <end position="82"/>
    </location>
</feature>
<evidence type="ECO:0000259" key="16">
    <source>
        <dbReference type="Pfam" id="PF05347"/>
    </source>
</evidence>
<dbReference type="GO" id="GO:0006120">
    <property type="term" value="P:mitochondrial electron transport, NADH to ubiquinone"/>
    <property type="evidence" value="ECO:0007669"/>
    <property type="project" value="InterPro"/>
</dbReference>
<dbReference type="AlphaFoldDB" id="A0A7R9MJG3"/>
<dbReference type="EMBL" id="CAJPVJ010021895">
    <property type="protein sequence ID" value="CAG2178083.1"/>
    <property type="molecule type" value="Genomic_DNA"/>
</dbReference>
<dbReference type="CDD" id="cd20263">
    <property type="entry name" value="Complex1_LYR_NDUFB9_LYRM3"/>
    <property type="match status" value="1"/>
</dbReference>
<evidence type="ECO:0000256" key="1">
    <source>
        <dbReference type="ARBA" id="ARBA00002920"/>
    </source>
</evidence>
<organism evidence="17">
    <name type="scientific">Oppiella nova</name>
    <dbReference type="NCBI Taxonomy" id="334625"/>
    <lineage>
        <taxon>Eukaryota</taxon>
        <taxon>Metazoa</taxon>
        <taxon>Ecdysozoa</taxon>
        <taxon>Arthropoda</taxon>
        <taxon>Chelicerata</taxon>
        <taxon>Arachnida</taxon>
        <taxon>Acari</taxon>
        <taxon>Acariformes</taxon>
        <taxon>Sarcoptiformes</taxon>
        <taxon>Oribatida</taxon>
        <taxon>Brachypylina</taxon>
        <taxon>Oppioidea</taxon>
        <taxon>Oppiidae</taxon>
        <taxon>Oppiella</taxon>
    </lineage>
</organism>
<evidence type="ECO:0000256" key="8">
    <source>
        <dbReference type="ARBA" id="ARBA00022660"/>
    </source>
</evidence>
<evidence type="ECO:0000256" key="5">
    <source>
        <dbReference type="ARBA" id="ARBA00018684"/>
    </source>
</evidence>
<gene>
    <name evidence="17" type="ORF">ONB1V03_LOCUS17509</name>
</gene>
<evidence type="ECO:0000256" key="2">
    <source>
        <dbReference type="ARBA" id="ARBA00004443"/>
    </source>
</evidence>
<dbReference type="Pfam" id="PF05347">
    <property type="entry name" value="Complex1_LYR"/>
    <property type="match status" value="1"/>
</dbReference>
<evidence type="ECO:0000256" key="4">
    <source>
        <dbReference type="ARBA" id="ARBA00011790"/>
    </source>
</evidence>
<keyword evidence="11" id="KW-0007">Acetylation</keyword>
<dbReference type="GO" id="GO:0005743">
    <property type="term" value="C:mitochondrial inner membrane"/>
    <property type="evidence" value="ECO:0007669"/>
    <property type="project" value="UniProtKB-SubCell"/>
</dbReference>
<comment type="similarity">
    <text evidence="3">Belongs to the complex I LYR family.</text>
</comment>
<evidence type="ECO:0000256" key="9">
    <source>
        <dbReference type="ARBA" id="ARBA00022792"/>
    </source>
</evidence>
<keyword evidence="6" id="KW-0813">Transport</keyword>
<dbReference type="InterPro" id="IPR045292">
    <property type="entry name" value="Complex1_LYR_NDUFB9_LYRM3"/>
</dbReference>
<evidence type="ECO:0000256" key="10">
    <source>
        <dbReference type="ARBA" id="ARBA00022982"/>
    </source>
</evidence>
<evidence type="ECO:0000256" key="13">
    <source>
        <dbReference type="ARBA" id="ARBA00023136"/>
    </source>
</evidence>
<evidence type="ECO:0000256" key="14">
    <source>
        <dbReference type="ARBA" id="ARBA00030192"/>
    </source>
</evidence>
<evidence type="ECO:0000256" key="6">
    <source>
        <dbReference type="ARBA" id="ARBA00022448"/>
    </source>
</evidence>
<evidence type="ECO:0000256" key="11">
    <source>
        <dbReference type="ARBA" id="ARBA00022990"/>
    </source>
</evidence>
<comment type="subcellular location">
    <subcellularLocation>
        <location evidence="2">Mitochondrion inner membrane</location>
        <topology evidence="2">Peripheral membrane protein</topology>
        <orientation evidence="2">Matrix side</orientation>
    </subcellularLocation>
</comment>
<dbReference type="OrthoDB" id="13598at2759"/>